<feature type="transmembrane region" description="Helical" evidence="9">
    <location>
        <begin position="42"/>
        <end position="62"/>
    </location>
</feature>
<evidence type="ECO:0000256" key="8">
    <source>
        <dbReference type="RuleBase" id="RU003942"/>
    </source>
</evidence>
<evidence type="ECO:0000256" key="6">
    <source>
        <dbReference type="ARBA" id="ARBA00023136"/>
    </source>
</evidence>
<dbReference type="AlphaFoldDB" id="A0A431WNR5"/>
<evidence type="ECO:0000256" key="9">
    <source>
        <dbReference type="SAM" id="Phobius"/>
    </source>
</evidence>
<dbReference type="Proteomes" id="UP000267448">
    <property type="component" value="Unassembled WGS sequence"/>
</dbReference>
<evidence type="ECO:0000256" key="7">
    <source>
        <dbReference type="ARBA" id="ARBA00038032"/>
    </source>
</evidence>
<dbReference type="GO" id="GO:0031460">
    <property type="term" value="P:glycine betaine transport"/>
    <property type="evidence" value="ECO:0007669"/>
    <property type="project" value="TreeGrafter"/>
</dbReference>
<dbReference type="InterPro" id="IPR045324">
    <property type="entry name" value="Small_multidrug_res"/>
</dbReference>
<dbReference type="GO" id="GO:0015297">
    <property type="term" value="F:antiporter activity"/>
    <property type="evidence" value="ECO:0007669"/>
    <property type="project" value="TreeGrafter"/>
</dbReference>
<dbReference type="GO" id="GO:0015220">
    <property type="term" value="F:choline transmembrane transporter activity"/>
    <property type="evidence" value="ECO:0007669"/>
    <property type="project" value="TreeGrafter"/>
</dbReference>
<dbReference type="InterPro" id="IPR000390">
    <property type="entry name" value="Small_drug/metabolite_transptr"/>
</dbReference>
<feature type="transmembrane region" description="Helical" evidence="9">
    <location>
        <begin position="100"/>
        <end position="118"/>
    </location>
</feature>
<evidence type="ECO:0000256" key="2">
    <source>
        <dbReference type="ARBA" id="ARBA00022448"/>
    </source>
</evidence>
<evidence type="ECO:0000256" key="1">
    <source>
        <dbReference type="ARBA" id="ARBA00004651"/>
    </source>
</evidence>
<feature type="transmembrane region" description="Helical" evidence="9">
    <location>
        <begin position="74"/>
        <end position="94"/>
    </location>
</feature>
<dbReference type="GO" id="GO:1990961">
    <property type="term" value="P:xenobiotic detoxification by transmembrane export across the plasma membrane"/>
    <property type="evidence" value="ECO:0007669"/>
    <property type="project" value="UniProtKB-ARBA"/>
</dbReference>
<dbReference type="PANTHER" id="PTHR30561:SF1">
    <property type="entry name" value="MULTIDRUG TRANSPORTER EMRE"/>
    <property type="match status" value="1"/>
</dbReference>
<keyword evidence="3" id="KW-1003">Cell membrane</keyword>
<comment type="caution">
    <text evidence="10">The sequence shown here is derived from an EMBL/GenBank/DDBJ whole genome shotgun (WGS) entry which is preliminary data.</text>
</comment>
<dbReference type="Gene3D" id="1.10.3730.20">
    <property type="match status" value="1"/>
</dbReference>
<evidence type="ECO:0000256" key="5">
    <source>
        <dbReference type="ARBA" id="ARBA00022989"/>
    </source>
</evidence>
<evidence type="ECO:0000256" key="3">
    <source>
        <dbReference type="ARBA" id="ARBA00022475"/>
    </source>
</evidence>
<comment type="subcellular location">
    <subcellularLocation>
        <location evidence="1 8">Cell membrane</location>
        <topology evidence="1 8">Multi-pass membrane protein</topology>
    </subcellularLocation>
</comment>
<dbReference type="InterPro" id="IPR037185">
    <property type="entry name" value="EmrE-like"/>
</dbReference>
<dbReference type="GO" id="GO:0005886">
    <property type="term" value="C:plasma membrane"/>
    <property type="evidence" value="ECO:0007669"/>
    <property type="project" value="UniProtKB-SubCell"/>
</dbReference>
<accession>A0A431WNR5</accession>
<dbReference type="OrthoDB" id="9808638at2"/>
<keyword evidence="5 9" id="KW-1133">Transmembrane helix</keyword>
<dbReference type="EMBL" id="RXNU01000014">
    <property type="protein sequence ID" value="RTR37242.1"/>
    <property type="molecule type" value="Genomic_DNA"/>
</dbReference>
<dbReference type="FunFam" id="1.10.3730.20:FF:000001">
    <property type="entry name" value="Quaternary ammonium compound resistance transporter SugE"/>
    <property type="match status" value="1"/>
</dbReference>
<feature type="transmembrane region" description="Helical" evidence="9">
    <location>
        <begin position="12"/>
        <end position="36"/>
    </location>
</feature>
<keyword evidence="6 9" id="KW-0472">Membrane</keyword>
<protein>
    <submittedName>
        <fullName evidence="10">Multidrug efflux SMR transporter</fullName>
    </submittedName>
</protein>
<evidence type="ECO:0000313" key="11">
    <source>
        <dbReference type="Proteomes" id="UP000267448"/>
    </source>
</evidence>
<dbReference type="Pfam" id="PF00893">
    <property type="entry name" value="Multi_Drug_Res"/>
    <property type="match status" value="1"/>
</dbReference>
<reference evidence="10 11" key="1">
    <citation type="submission" date="2018-12" db="EMBL/GenBank/DDBJ databases">
        <authorList>
            <person name="Yu L."/>
        </authorList>
    </citation>
    <scope>NUCLEOTIDE SEQUENCE [LARGE SCALE GENOMIC DNA]</scope>
    <source>
        <strain evidence="10 11">HAW-EB2</strain>
    </source>
</reference>
<name>A0A431WNR5_9GAMM</name>
<proteinExistence type="inferred from homology"/>
<dbReference type="RefSeq" id="WP_126522429.1">
    <property type="nucleotide sequence ID" value="NZ_RXNU01000014.1"/>
</dbReference>
<dbReference type="GO" id="GO:0015199">
    <property type="term" value="F:amino-acid betaine transmembrane transporter activity"/>
    <property type="evidence" value="ECO:0007669"/>
    <property type="project" value="TreeGrafter"/>
</dbReference>
<keyword evidence="4 8" id="KW-0812">Transmembrane</keyword>
<evidence type="ECO:0000313" key="10">
    <source>
        <dbReference type="EMBL" id="RTR37242.1"/>
    </source>
</evidence>
<comment type="similarity">
    <text evidence="7 8">Belongs to the drug/metabolite transporter (DMT) superfamily. Small multidrug resistance (SMR) (TC 2.A.7.1) family.</text>
</comment>
<gene>
    <name evidence="10" type="ORF">EKG38_20125</name>
</gene>
<dbReference type="PANTHER" id="PTHR30561">
    <property type="entry name" value="SMR FAMILY PROTON-DEPENDENT DRUG EFFLUX TRANSPORTER SUGE"/>
    <property type="match status" value="1"/>
</dbReference>
<sequence>MKRTYPAEHFKFRTIIMSWIFLLLGVMAEALSHVALKATDGFTRPLPAAMVILGHLTAFLFLGQAMKGMPVGVVHALWAGMAIVTVTLLSALFYRQHLDMTAWIGMLLVALGVVMINLSQGHSH</sequence>
<organism evidence="10 11">
    <name type="scientific">Shewanella canadensis</name>
    <dbReference type="NCBI Taxonomy" id="271096"/>
    <lineage>
        <taxon>Bacteria</taxon>
        <taxon>Pseudomonadati</taxon>
        <taxon>Pseudomonadota</taxon>
        <taxon>Gammaproteobacteria</taxon>
        <taxon>Alteromonadales</taxon>
        <taxon>Shewanellaceae</taxon>
        <taxon>Shewanella</taxon>
    </lineage>
</organism>
<keyword evidence="2" id="KW-0813">Transport</keyword>
<keyword evidence="11" id="KW-1185">Reference proteome</keyword>
<dbReference type="SUPFAM" id="SSF103481">
    <property type="entry name" value="Multidrug resistance efflux transporter EmrE"/>
    <property type="match status" value="1"/>
</dbReference>
<evidence type="ECO:0000256" key="4">
    <source>
        <dbReference type="ARBA" id="ARBA00022692"/>
    </source>
</evidence>